<feature type="domain" description="Response regulatory" evidence="4">
    <location>
        <begin position="3"/>
        <end position="116"/>
    </location>
</feature>
<keyword evidence="1 3" id="KW-0238">DNA-binding</keyword>
<reference evidence="7" key="1">
    <citation type="submission" date="2017-02" db="EMBL/GenBank/DDBJ databases">
        <authorList>
            <person name="Varghese N."/>
            <person name="Submissions S."/>
        </authorList>
    </citation>
    <scope>NUCLEOTIDE SEQUENCE [LARGE SCALE GENOMIC DNA]</scope>
    <source>
        <strain evidence="7">SM117</strain>
    </source>
</reference>
<keyword evidence="2" id="KW-0597">Phosphoprotein</keyword>
<dbReference type="InterPro" id="IPR011006">
    <property type="entry name" value="CheY-like_superfamily"/>
</dbReference>
<dbReference type="GO" id="GO:0000976">
    <property type="term" value="F:transcription cis-regulatory region binding"/>
    <property type="evidence" value="ECO:0007669"/>
    <property type="project" value="TreeGrafter"/>
</dbReference>
<dbReference type="GO" id="GO:0032993">
    <property type="term" value="C:protein-DNA complex"/>
    <property type="evidence" value="ECO:0007669"/>
    <property type="project" value="TreeGrafter"/>
</dbReference>
<dbReference type="InterPro" id="IPR001867">
    <property type="entry name" value="OmpR/PhoB-type_DNA-bd"/>
</dbReference>
<dbReference type="Proteomes" id="UP000190989">
    <property type="component" value="Unassembled WGS sequence"/>
</dbReference>
<organism evidence="6 7">
    <name type="scientific">Novosphingobium mathurense</name>
    <dbReference type="NCBI Taxonomy" id="428990"/>
    <lineage>
        <taxon>Bacteria</taxon>
        <taxon>Pseudomonadati</taxon>
        <taxon>Pseudomonadota</taxon>
        <taxon>Alphaproteobacteria</taxon>
        <taxon>Sphingomonadales</taxon>
        <taxon>Sphingomonadaceae</taxon>
        <taxon>Novosphingobium</taxon>
    </lineage>
</organism>
<dbReference type="GO" id="GO:0006355">
    <property type="term" value="P:regulation of DNA-templated transcription"/>
    <property type="evidence" value="ECO:0007669"/>
    <property type="project" value="InterPro"/>
</dbReference>
<dbReference type="RefSeq" id="WP_079732020.1">
    <property type="nucleotide sequence ID" value="NZ_FVZE01000018.1"/>
</dbReference>
<feature type="DNA-binding region" description="OmpR/PhoB-type" evidence="3">
    <location>
        <begin position="127"/>
        <end position="226"/>
    </location>
</feature>
<dbReference type="InterPro" id="IPR036388">
    <property type="entry name" value="WH-like_DNA-bd_sf"/>
</dbReference>
<dbReference type="InterPro" id="IPR039420">
    <property type="entry name" value="WalR-like"/>
</dbReference>
<evidence type="ECO:0000256" key="2">
    <source>
        <dbReference type="PROSITE-ProRule" id="PRU00169"/>
    </source>
</evidence>
<sequence length="226" mass="24552">MSRVLIVDDEAAIRRLLEAILSRAGHDFIAAPNAAGALAALDRGNVDVILLDLGLPDRDGLEVIAAVRQRCAIPIIVLTARHETAEKISALDLGADDYVTKPFDSDELLARLRSALRRSGTAMTGDDACLEFGPVSMDLARHEVRCNDAPVALTPREYAVLKALLQASGRILTHAAILEQVWGKAHIESVDYLRVVIRALRLKLEADPSDPRLIRNEPGIGYRLVG</sequence>
<dbReference type="SUPFAM" id="SSF52172">
    <property type="entry name" value="CheY-like"/>
    <property type="match status" value="1"/>
</dbReference>
<protein>
    <submittedName>
        <fullName evidence="6">Two-component system, OmpR family, KDP operon response regulator KdpE</fullName>
    </submittedName>
</protein>
<dbReference type="PANTHER" id="PTHR48111:SF50">
    <property type="entry name" value="KDP OPERON TRANSCRIPTIONAL REGULATORY PROTEIN KDPE"/>
    <property type="match status" value="1"/>
</dbReference>
<keyword evidence="7" id="KW-1185">Reference proteome</keyword>
<gene>
    <name evidence="6" type="ORF">SAMN06295987_1184</name>
</gene>
<accession>A0A1U6IVY1</accession>
<dbReference type="EMBL" id="FVZE01000018">
    <property type="protein sequence ID" value="SLK12151.1"/>
    <property type="molecule type" value="Genomic_DNA"/>
</dbReference>
<dbReference type="CDD" id="cd00383">
    <property type="entry name" value="trans_reg_C"/>
    <property type="match status" value="1"/>
</dbReference>
<dbReference type="GO" id="GO:0005829">
    <property type="term" value="C:cytosol"/>
    <property type="evidence" value="ECO:0007669"/>
    <property type="project" value="TreeGrafter"/>
</dbReference>
<dbReference type="STRING" id="428990.SAMN06295987_1184"/>
<dbReference type="Gene3D" id="6.10.250.690">
    <property type="match status" value="1"/>
</dbReference>
<dbReference type="Gene3D" id="3.40.50.2300">
    <property type="match status" value="1"/>
</dbReference>
<dbReference type="PROSITE" id="PS51755">
    <property type="entry name" value="OMPR_PHOB"/>
    <property type="match status" value="1"/>
</dbReference>
<proteinExistence type="predicted"/>
<dbReference type="InterPro" id="IPR001789">
    <property type="entry name" value="Sig_transdc_resp-reg_receiver"/>
</dbReference>
<dbReference type="SMART" id="SM00862">
    <property type="entry name" value="Trans_reg_C"/>
    <property type="match status" value="1"/>
</dbReference>
<dbReference type="AlphaFoldDB" id="A0A1U6IVY1"/>
<evidence type="ECO:0000259" key="4">
    <source>
        <dbReference type="PROSITE" id="PS50110"/>
    </source>
</evidence>
<evidence type="ECO:0000313" key="7">
    <source>
        <dbReference type="Proteomes" id="UP000190989"/>
    </source>
</evidence>
<dbReference type="GO" id="GO:0000156">
    <property type="term" value="F:phosphorelay response regulator activity"/>
    <property type="evidence" value="ECO:0007669"/>
    <property type="project" value="TreeGrafter"/>
</dbReference>
<evidence type="ECO:0000313" key="6">
    <source>
        <dbReference type="EMBL" id="SLK12151.1"/>
    </source>
</evidence>
<feature type="modified residue" description="4-aspartylphosphate" evidence="2">
    <location>
        <position position="52"/>
    </location>
</feature>
<dbReference type="PROSITE" id="PS50110">
    <property type="entry name" value="RESPONSE_REGULATORY"/>
    <property type="match status" value="1"/>
</dbReference>
<dbReference type="Gene3D" id="1.10.10.10">
    <property type="entry name" value="Winged helix-like DNA-binding domain superfamily/Winged helix DNA-binding domain"/>
    <property type="match status" value="1"/>
</dbReference>
<name>A0A1U6IVY1_9SPHN</name>
<evidence type="ECO:0000256" key="3">
    <source>
        <dbReference type="PROSITE-ProRule" id="PRU01091"/>
    </source>
</evidence>
<dbReference type="PANTHER" id="PTHR48111">
    <property type="entry name" value="REGULATOR OF RPOS"/>
    <property type="match status" value="1"/>
</dbReference>
<feature type="domain" description="OmpR/PhoB-type" evidence="5">
    <location>
        <begin position="127"/>
        <end position="226"/>
    </location>
</feature>
<dbReference type="Pfam" id="PF00072">
    <property type="entry name" value="Response_reg"/>
    <property type="match status" value="1"/>
</dbReference>
<evidence type="ECO:0000256" key="1">
    <source>
        <dbReference type="ARBA" id="ARBA00023125"/>
    </source>
</evidence>
<evidence type="ECO:0000259" key="5">
    <source>
        <dbReference type="PROSITE" id="PS51755"/>
    </source>
</evidence>
<dbReference type="SMART" id="SM00448">
    <property type="entry name" value="REC"/>
    <property type="match status" value="1"/>
</dbReference>
<dbReference type="Pfam" id="PF00486">
    <property type="entry name" value="Trans_reg_C"/>
    <property type="match status" value="1"/>
</dbReference>